<dbReference type="InterPro" id="IPR043128">
    <property type="entry name" value="Rev_trsase/Diguanyl_cyclase"/>
</dbReference>
<organism evidence="3 4">
    <name type="scientific">Sphingobium fuliginis (strain ATCC 27551)</name>
    <dbReference type="NCBI Taxonomy" id="336203"/>
    <lineage>
        <taxon>Bacteria</taxon>
        <taxon>Pseudomonadati</taxon>
        <taxon>Pseudomonadota</taxon>
        <taxon>Alphaproteobacteria</taxon>
        <taxon>Sphingomonadales</taxon>
        <taxon>Sphingomonadaceae</taxon>
        <taxon>Sphingobium</taxon>
    </lineage>
</organism>
<evidence type="ECO:0000256" key="1">
    <source>
        <dbReference type="SAM" id="Phobius"/>
    </source>
</evidence>
<dbReference type="Pfam" id="PF00990">
    <property type="entry name" value="GGDEF"/>
    <property type="match status" value="1"/>
</dbReference>
<dbReference type="FunFam" id="3.30.70.270:FF:000001">
    <property type="entry name" value="Diguanylate cyclase domain protein"/>
    <property type="match status" value="1"/>
</dbReference>
<dbReference type="InterPro" id="IPR029787">
    <property type="entry name" value="Nucleotide_cyclase"/>
</dbReference>
<dbReference type="SUPFAM" id="SSF55073">
    <property type="entry name" value="Nucleotide cyclase"/>
    <property type="match status" value="1"/>
</dbReference>
<dbReference type="CDD" id="cd01949">
    <property type="entry name" value="GGDEF"/>
    <property type="match status" value="1"/>
</dbReference>
<dbReference type="PANTHER" id="PTHR46663:SF2">
    <property type="entry name" value="GGDEF DOMAIN-CONTAINING PROTEIN"/>
    <property type="match status" value="1"/>
</dbReference>
<accession>A0A292ZNS7</accession>
<evidence type="ECO:0000313" key="3">
    <source>
        <dbReference type="EMBL" id="GAY24644.1"/>
    </source>
</evidence>
<feature type="transmembrane region" description="Helical" evidence="1">
    <location>
        <begin position="12"/>
        <end position="36"/>
    </location>
</feature>
<name>A0A292ZNS7_SPHSA</name>
<feature type="transmembrane region" description="Helical" evidence="1">
    <location>
        <begin position="84"/>
        <end position="104"/>
    </location>
</feature>
<keyword evidence="1" id="KW-1133">Transmembrane helix</keyword>
<reference evidence="3 4" key="2">
    <citation type="journal article" date="2013" name="Environ. Sci. Technol.">
        <title>The 4-tert-butylphenol-utilizing bacterium Sphingobium fuliginis OMI can degrade bisphenols via phenolic ring hydroxylation and meta-cleavage pathway.</title>
        <authorList>
            <person name="Ogata Y."/>
            <person name="Goda S."/>
            <person name="Toyama T."/>
            <person name="Sei K."/>
            <person name="Ike M."/>
        </authorList>
    </citation>
    <scope>NUCLEOTIDE SEQUENCE [LARGE SCALE GENOMIC DNA]</scope>
    <source>
        <strain evidence="3 4">OMI</strain>
    </source>
</reference>
<feature type="transmembrane region" description="Helical" evidence="1">
    <location>
        <begin position="135"/>
        <end position="157"/>
    </location>
</feature>
<dbReference type="EMBL" id="BEWI01000034">
    <property type="protein sequence ID" value="GAY24644.1"/>
    <property type="molecule type" value="Genomic_DNA"/>
</dbReference>
<feature type="domain" description="GGDEF" evidence="2">
    <location>
        <begin position="237"/>
        <end position="370"/>
    </location>
</feature>
<dbReference type="AlphaFoldDB" id="A0A292ZNS7"/>
<feature type="transmembrane region" description="Helical" evidence="1">
    <location>
        <begin position="163"/>
        <end position="183"/>
    </location>
</feature>
<dbReference type="PANTHER" id="PTHR46663">
    <property type="entry name" value="DIGUANYLATE CYCLASE DGCT-RELATED"/>
    <property type="match status" value="1"/>
</dbReference>
<keyword evidence="1" id="KW-0472">Membrane</keyword>
<reference evidence="3 4" key="1">
    <citation type="journal article" date="2013" name="Biodegradation">
        <title>Occurrence of 4-tert-butylphenol (4-t-BP) biodegradation in an aquatic sample caused by the presence of Spirodela polyrrhiza and isolation of a 4-t-BP-utilizing bacterium.</title>
        <authorList>
            <person name="Ogata Y."/>
            <person name="Toyama T."/>
            <person name="Yu N."/>
            <person name="Wang X."/>
            <person name="Sei K."/>
            <person name="Ike M."/>
        </authorList>
    </citation>
    <scope>NUCLEOTIDE SEQUENCE [LARGE SCALE GENOMIC DNA]</scope>
    <source>
        <strain evidence="3 4">OMI</strain>
    </source>
</reference>
<feature type="transmembrane region" description="Helical" evidence="1">
    <location>
        <begin position="42"/>
        <end position="64"/>
    </location>
</feature>
<gene>
    <name evidence="3" type="ORF">SFOMI_5229</name>
</gene>
<dbReference type="Proteomes" id="UP000221538">
    <property type="component" value="Unassembled WGS sequence"/>
</dbReference>
<evidence type="ECO:0000313" key="4">
    <source>
        <dbReference type="Proteomes" id="UP000221538"/>
    </source>
</evidence>
<dbReference type="SMART" id="SM00267">
    <property type="entry name" value="GGDEF"/>
    <property type="match status" value="1"/>
</dbReference>
<evidence type="ECO:0000259" key="2">
    <source>
        <dbReference type="PROSITE" id="PS50887"/>
    </source>
</evidence>
<sequence length="381" mass="41522">MPDAVYRDLVAPLFTMSMPIAGFGLLYLFVGTLIYLKWQDGVIAALTGTSVLVTAARLILIGAFHRAGGAGQEIVALRIWERRYAALTYIFAMLLAGLNIRALIAHAPLIHIGTISLIFTFGAGIVSRNASRPRLCVISLMLAVLPTAVAMMVHAMTEYDEPLHAEFFALEGVLLLAVGLMSLDSVHHLHAASVEHLTTQHDLANLARHDPLTGLSNRLALREAFFASLETSRRSGDQLAIHYLDLDGFKAVNDAYGHPAGDQLLVEVARRLIATVRTDDVVSRLGGDEFILVQSHVQHQDQAELLARRVIRQLSEPYMIAGVEMRVSVSVGISMAPQFGLDLERLIGCADAALYRSKARGKAQVHFCGPEDYQEIGRAVA</sequence>
<dbReference type="InterPro" id="IPR000160">
    <property type="entry name" value="GGDEF_dom"/>
</dbReference>
<comment type="caution">
    <text evidence="3">The sequence shown here is derived from an EMBL/GenBank/DDBJ whole genome shotgun (WGS) entry which is preliminary data.</text>
</comment>
<protein>
    <recommendedName>
        <fullName evidence="2">GGDEF domain-containing protein</fullName>
    </recommendedName>
</protein>
<proteinExistence type="predicted"/>
<dbReference type="PROSITE" id="PS50887">
    <property type="entry name" value="GGDEF"/>
    <property type="match status" value="1"/>
</dbReference>
<dbReference type="Gene3D" id="3.30.70.270">
    <property type="match status" value="1"/>
</dbReference>
<dbReference type="GO" id="GO:0003824">
    <property type="term" value="F:catalytic activity"/>
    <property type="evidence" value="ECO:0007669"/>
    <property type="project" value="UniProtKB-ARBA"/>
</dbReference>
<keyword evidence="1" id="KW-0812">Transmembrane</keyword>
<feature type="transmembrane region" description="Helical" evidence="1">
    <location>
        <begin position="110"/>
        <end position="128"/>
    </location>
</feature>
<dbReference type="NCBIfam" id="TIGR00254">
    <property type="entry name" value="GGDEF"/>
    <property type="match status" value="1"/>
</dbReference>
<dbReference type="InterPro" id="IPR052163">
    <property type="entry name" value="DGC-Regulatory_Protein"/>
</dbReference>